<dbReference type="InterPro" id="IPR003343">
    <property type="entry name" value="Big_2"/>
</dbReference>
<dbReference type="InterPro" id="IPR003961">
    <property type="entry name" value="FN3_dom"/>
</dbReference>
<dbReference type="Pfam" id="PF17957">
    <property type="entry name" value="Big_7"/>
    <property type="match status" value="1"/>
</dbReference>
<keyword evidence="1" id="KW-0479">Metal-binding</keyword>
<dbReference type="Gene3D" id="2.60.40.1080">
    <property type="match status" value="1"/>
</dbReference>
<evidence type="ECO:0000256" key="5">
    <source>
        <dbReference type="SAM" id="MobiDB-lite"/>
    </source>
</evidence>
<sequence>MKKRLIQMLVTVMLCSSFGGTADAADAPAANAAEPSVASAASGQIPAFPGAQGGGMYASGGRGGEVYEVTTLADSGPGSLRDAVSGSNRTVVFKVGGTIKLESPLKITGSNLTIAGQTAPGEGITVTGYPVTFDASNLIIRYMRFRLGDANPTEADAFGGRYQNNIIIDHSSFSWSVDEVMSNYGNENVTVQWSIIAEAMHLSRHVKGKHGYGGIWGGKNTSFHHNLIAHNSSRNPAFDSTAGNSHDFRNNVIYNWGYFSAYGGKGAVTNIVNNYYKPGPETENIRFLNAETNGSYFIDGNVMEGYSGFTADNWEGVYKYPDYIKLVTEVAFPNPVATESAEEAYAAVLEGAGANLPKRDAVDAKIVSDVINRTGTHINSQNEVGGYPEFEQAVSAQADDDHDGMPDEWELRQGLNPNDPEDRNGTNNEGYTNLEVYLNSIVGNGSANPSVAVTSPANNAILEAGSDVMLEAAATDSDGAVAKVEFYASGEKLGEDRTAPYQFRWEDVPDGTHYVVAKAVDDTGTSTRSPNVAVHANTVSDISPWSSSDVGAPGIPGHTQAGDRPGEMTVKSSGDIEGAADAFHFAYRQMSGNAEIVARVESVTATNEGAEAGVMFRESLEADSPFASLMVPFIRTGKRGVTLSRAVEGGEVSGIQPEEEFQLPYWVKLVRLGDRFTSFVSPDGLRWKTVGSVQVDMSDSVYVGLAADAAKPDNEVDKYNTSSFSNVSVTQLAEDYPTPPENVEAESGELQTVVTWESVPAADGYNVKSSLTPGGPYETVAEGITGTSFIHTGLTAGMTYYYVVTAVNEHGESFDSAEAGATPTGGQGTLYYINDDYESLETGVTPEGYAITPSPQDIDHTVAVAPVPSDSIGNASNKALHVYDNGVGNTLFALAFPKQTGTVVIETDFMSPSLPGTSVLLQVKDPEGTKTPIAVEVRKPQLPEAEDTYTLVYKNKNGQDVKLVDAPANNRWHNLKIVASAASNRMDIYVNNALAAEQVELRDDMRTLGLGSALFGRTPGTGRGTFYFDNVKIYVEPVASPKGVSAIPGNGKVQLNWNTASGASSYTVKRSLTEGGPYETIASGIDAATTTYTDTTVENETTYYYVVIAVGERGESGPSNQVIVTPSANAVKPAAPAGLSGSGRNTQVDLAWQPVDNAVTYTVKRKSGSSETPYETVDVVDKPFFRDTGLTNGTMYTYVVSATSVAGEGEDSEPINVRPVAPLQSPRDVEAGAGDGTAVVSWSAPTGATSYQLKRSTDIGGPYEVVAGGLTGTDYTDTGLNNGTAYYYVVSAHNDTSSSANSEPVRVLPYPAGSAPAPSDVRLTARENEVEISWQDVAEAASYTVKRSESRDGSFTVVASDLKKNRFTDPDVETGKTYYYSVYSVNDNGEGVGSFPLGATPASVIVVAKDGSADFTTVQAAIDAIPEGNTARTVIYIRDGTYEEQIRVPKTKRAISFVGESKENTILTYTGITGTGFNETATFVESDDFTAENITFANGAGSQGAANALDVSGDRAYFNNVRMLGYQDTLLVHDAGDRIYVKNSYIEGAVDFIYGPAIAVFDSSVIHNVRSGGYVTAASTPDNQEYGYLFVNSKITGEEGLSDVYLGRPWRPFAHVVFMNSELDPLVHRAGWHNWGRPSNEETAKYYEFNNFGPGADPADRAAWSKQLTPEEASAYTVHRMMRGADGWDPTAMPVLPDVKSAGIPVSSVTVVSGNGNMTINKLGATLQLSAQIEPENATNKAVEWNVFDSDGETISDKASVDNSGVLTALEEGVVTVKATAKDGSNVSGEAKITIDATAPVIQVSVLEDVYSSVDWIPDIELSDEISGIDDSKTVVTLDGIELPLGEAVALYDLPLGSHTLVVSATDFAGNTETVTVHFRTVTSIGNLAALVERFARTGDIDNAGIAYSLSKKLEQENLTSFANEVRAQKGKHISAYAAEILLRNADEIAH</sequence>
<name>A0ABW5QXQ9_9BACL</name>
<comment type="caution">
    <text evidence="8">The sequence shown here is derived from an EMBL/GenBank/DDBJ whole genome shotgun (WGS) entry which is preliminary data.</text>
</comment>
<keyword evidence="3" id="KW-0063">Aspartyl esterase</keyword>
<dbReference type="Pfam" id="PF01095">
    <property type="entry name" value="Pectinesterase"/>
    <property type="match status" value="1"/>
</dbReference>
<evidence type="ECO:0000259" key="7">
    <source>
        <dbReference type="PROSITE" id="PS50853"/>
    </source>
</evidence>
<evidence type="ECO:0000256" key="2">
    <source>
        <dbReference type="ARBA" id="ARBA00022801"/>
    </source>
</evidence>
<dbReference type="InterPro" id="IPR036116">
    <property type="entry name" value="FN3_sf"/>
</dbReference>
<organism evidence="8 9">
    <name type="scientific">Paenibacillus thailandensis</name>
    <dbReference type="NCBI Taxonomy" id="393250"/>
    <lineage>
        <taxon>Bacteria</taxon>
        <taxon>Bacillati</taxon>
        <taxon>Bacillota</taxon>
        <taxon>Bacilli</taxon>
        <taxon>Bacillales</taxon>
        <taxon>Paenibacillaceae</taxon>
        <taxon>Paenibacillus</taxon>
    </lineage>
</organism>
<dbReference type="CDD" id="cd00063">
    <property type="entry name" value="FN3"/>
    <property type="match status" value="4"/>
</dbReference>
<dbReference type="Proteomes" id="UP001597493">
    <property type="component" value="Unassembled WGS sequence"/>
</dbReference>
<proteinExistence type="predicted"/>
<evidence type="ECO:0000256" key="1">
    <source>
        <dbReference type="ARBA" id="ARBA00022723"/>
    </source>
</evidence>
<gene>
    <name evidence="8" type="ORF">ACFSW5_13655</name>
</gene>
<keyword evidence="9" id="KW-1185">Reference proteome</keyword>
<dbReference type="Gene3D" id="2.60.40.10">
    <property type="entry name" value="Immunoglobulins"/>
    <property type="match status" value="6"/>
</dbReference>
<dbReference type="Gene3D" id="2.160.20.10">
    <property type="entry name" value="Single-stranded right-handed beta-helix, Pectin lyase-like"/>
    <property type="match status" value="2"/>
</dbReference>
<dbReference type="InterPro" id="IPR011050">
    <property type="entry name" value="Pectin_lyase_fold/virulence"/>
</dbReference>
<dbReference type="PROSITE" id="PS50853">
    <property type="entry name" value="FN3"/>
    <property type="match status" value="5"/>
</dbReference>
<dbReference type="EMBL" id="JBHUMY010000012">
    <property type="protein sequence ID" value="MFD2661296.1"/>
    <property type="molecule type" value="Genomic_DNA"/>
</dbReference>
<feature type="domain" description="Fibronectin type-III" evidence="7">
    <location>
        <begin position="1317"/>
        <end position="1404"/>
    </location>
</feature>
<feature type="domain" description="Fibronectin type-III" evidence="7">
    <location>
        <begin position="1037"/>
        <end position="1130"/>
    </location>
</feature>
<feature type="chain" id="PRO_5047227414" evidence="6">
    <location>
        <begin position="25"/>
        <end position="1951"/>
    </location>
</feature>
<dbReference type="SMART" id="SM00635">
    <property type="entry name" value="BID_2"/>
    <property type="match status" value="1"/>
</dbReference>
<dbReference type="Gene3D" id="2.60.120.200">
    <property type="match status" value="1"/>
</dbReference>
<feature type="domain" description="Fibronectin type-III" evidence="7">
    <location>
        <begin position="1225"/>
        <end position="1312"/>
    </location>
</feature>
<dbReference type="SUPFAM" id="SSF49373">
    <property type="entry name" value="Invasin/intimin cell-adhesion fragments"/>
    <property type="match status" value="1"/>
</dbReference>
<evidence type="ECO:0000256" key="3">
    <source>
        <dbReference type="ARBA" id="ARBA00023085"/>
    </source>
</evidence>
<dbReference type="InterPro" id="IPR000070">
    <property type="entry name" value="Pectinesterase_cat"/>
</dbReference>
<evidence type="ECO:0000313" key="9">
    <source>
        <dbReference type="Proteomes" id="UP001597493"/>
    </source>
</evidence>
<evidence type="ECO:0000256" key="6">
    <source>
        <dbReference type="SAM" id="SignalP"/>
    </source>
</evidence>
<keyword evidence="2" id="KW-0378">Hydrolase</keyword>
<dbReference type="SMART" id="SM00060">
    <property type="entry name" value="FN3"/>
    <property type="match status" value="5"/>
</dbReference>
<feature type="signal peptide" evidence="6">
    <location>
        <begin position="1"/>
        <end position="24"/>
    </location>
</feature>
<feature type="domain" description="Fibronectin type-III" evidence="7">
    <location>
        <begin position="1132"/>
        <end position="1223"/>
    </location>
</feature>
<reference evidence="9" key="1">
    <citation type="journal article" date="2019" name="Int. J. Syst. Evol. Microbiol.">
        <title>The Global Catalogue of Microorganisms (GCM) 10K type strain sequencing project: providing services to taxonomists for standard genome sequencing and annotation.</title>
        <authorList>
            <consortium name="The Broad Institute Genomics Platform"/>
            <consortium name="The Broad Institute Genome Sequencing Center for Infectious Disease"/>
            <person name="Wu L."/>
            <person name="Ma J."/>
        </authorList>
    </citation>
    <scope>NUCLEOTIDE SEQUENCE [LARGE SCALE GENOMIC DNA]</scope>
    <source>
        <strain evidence="9">TISTR 1827</strain>
    </source>
</reference>
<dbReference type="InterPro" id="IPR008964">
    <property type="entry name" value="Invasin/intimin_cell_adhesion"/>
</dbReference>
<dbReference type="Pfam" id="PF02368">
    <property type="entry name" value="Big_2"/>
    <property type="match status" value="1"/>
</dbReference>
<dbReference type="InterPro" id="IPR052063">
    <property type="entry name" value="Polysaccharide_Lyase_1"/>
</dbReference>
<accession>A0ABW5QXQ9</accession>
<dbReference type="SUPFAM" id="SSF49265">
    <property type="entry name" value="Fibronectin type III"/>
    <property type="match status" value="3"/>
</dbReference>
<keyword evidence="4" id="KW-0325">Glycoprotein</keyword>
<dbReference type="InterPro" id="IPR012334">
    <property type="entry name" value="Pectin_lyas_fold"/>
</dbReference>
<evidence type="ECO:0000313" key="8">
    <source>
        <dbReference type="EMBL" id="MFD2661296.1"/>
    </source>
</evidence>
<dbReference type="PANTHER" id="PTHR42970">
    <property type="entry name" value="PECTATE LYASE C-RELATED"/>
    <property type="match status" value="1"/>
</dbReference>
<dbReference type="PANTHER" id="PTHR42970:SF1">
    <property type="entry name" value="PECTATE LYASE C-RELATED"/>
    <property type="match status" value="1"/>
</dbReference>
<keyword evidence="6" id="KW-0732">Signal</keyword>
<dbReference type="SUPFAM" id="SSF51126">
    <property type="entry name" value="Pectin lyase-like"/>
    <property type="match status" value="2"/>
</dbReference>
<evidence type="ECO:0000256" key="4">
    <source>
        <dbReference type="ARBA" id="ARBA00023180"/>
    </source>
</evidence>
<feature type="domain" description="Fibronectin type-III" evidence="7">
    <location>
        <begin position="736"/>
        <end position="827"/>
    </location>
</feature>
<protein>
    <submittedName>
        <fullName evidence="8">Pectinesterase family protein</fullName>
    </submittedName>
</protein>
<feature type="region of interest" description="Disordered" evidence="5">
    <location>
        <begin position="397"/>
        <end position="429"/>
    </location>
</feature>
<dbReference type="InterPro" id="IPR013783">
    <property type="entry name" value="Ig-like_fold"/>
</dbReference>
<dbReference type="RefSeq" id="WP_379273862.1">
    <property type="nucleotide sequence ID" value="NZ_JBHUMY010000012.1"/>
</dbReference>